<protein>
    <submittedName>
        <fullName evidence="1">Uncharacterized protein</fullName>
    </submittedName>
</protein>
<reference evidence="1" key="1">
    <citation type="submission" date="2019-11" db="EMBL/GenBank/DDBJ databases">
        <title>Nori genome reveals adaptations in red seaweeds to the harsh intertidal environment.</title>
        <authorList>
            <person name="Wang D."/>
            <person name="Mao Y."/>
        </authorList>
    </citation>
    <scope>NUCLEOTIDE SEQUENCE</scope>
    <source>
        <tissue evidence="1">Gametophyte</tissue>
    </source>
</reference>
<proteinExistence type="predicted"/>
<organism evidence="1 2">
    <name type="scientific">Pyropia yezoensis</name>
    <name type="common">Susabi-nori</name>
    <name type="synonym">Porphyra yezoensis</name>
    <dbReference type="NCBI Taxonomy" id="2788"/>
    <lineage>
        <taxon>Eukaryota</taxon>
        <taxon>Rhodophyta</taxon>
        <taxon>Bangiophyceae</taxon>
        <taxon>Bangiales</taxon>
        <taxon>Bangiaceae</taxon>
        <taxon>Pyropia</taxon>
    </lineage>
</organism>
<accession>A0ACC3C0I1</accession>
<keyword evidence="2" id="KW-1185">Reference proteome</keyword>
<sequence length="76" mass="7391">MAAVLAGLVARSTADAEEALRGVADAAAGVAALCLPAAFPDGAGAIVALRQSVGAVVLRSASLGLLGAFRSGRRFP</sequence>
<dbReference type="EMBL" id="CM020619">
    <property type="protein sequence ID" value="KAK1863791.1"/>
    <property type="molecule type" value="Genomic_DNA"/>
</dbReference>
<evidence type="ECO:0000313" key="1">
    <source>
        <dbReference type="EMBL" id="KAK1863791.1"/>
    </source>
</evidence>
<comment type="caution">
    <text evidence="1">The sequence shown here is derived from an EMBL/GenBank/DDBJ whole genome shotgun (WGS) entry which is preliminary data.</text>
</comment>
<dbReference type="Proteomes" id="UP000798662">
    <property type="component" value="Chromosome 2"/>
</dbReference>
<name>A0ACC3C0I1_PYRYE</name>
<evidence type="ECO:0000313" key="2">
    <source>
        <dbReference type="Proteomes" id="UP000798662"/>
    </source>
</evidence>
<gene>
    <name evidence="1" type="ORF">I4F81_006345</name>
</gene>